<feature type="compositionally biased region" description="Basic residues" evidence="1">
    <location>
        <begin position="1"/>
        <end position="10"/>
    </location>
</feature>
<dbReference type="RefSeq" id="WP_038545756.1">
    <property type="nucleotide sequence ID" value="NZ_HG938353.1"/>
</dbReference>
<dbReference type="EMBL" id="HG938353">
    <property type="protein sequence ID" value="CDN49525.1"/>
    <property type="molecule type" value="Genomic_DNA"/>
</dbReference>
<keyword evidence="3" id="KW-1185">Reference proteome</keyword>
<dbReference type="HOGENOM" id="CLU_198034_0_0_5"/>
<proteinExistence type="predicted"/>
<dbReference type="PATRIC" id="fig|1028800.3.peg.3413"/>
<evidence type="ECO:0008006" key="4">
    <source>
        <dbReference type="Google" id="ProtNLM"/>
    </source>
</evidence>
<evidence type="ECO:0000256" key="1">
    <source>
        <dbReference type="SAM" id="MobiDB-lite"/>
    </source>
</evidence>
<evidence type="ECO:0000313" key="3">
    <source>
        <dbReference type="Proteomes" id="UP000028181"/>
    </source>
</evidence>
<feature type="region of interest" description="Disordered" evidence="1">
    <location>
        <begin position="1"/>
        <end position="68"/>
    </location>
</feature>
<organism evidence="2 3">
    <name type="scientific">Neorhizobium galegae bv. orientalis str. HAMBI 540</name>
    <dbReference type="NCBI Taxonomy" id="1028800"/>
    <lineage>
        <taxon>Bacteria</taxon>
        <taxon>Pseudomonadati</taxon>
        <taxon>Pseudomonadota</taxon>
        <taxon>Alphaproteobacteria</taxon>
        <taxon>Hyphomicrobiales</taxon>
        <taxon>Rhizobiaceae</taxon>
        <taxon>Rhizobium/Agrobacterium group</taxon>
        <taxon>Neorhizobium</taxon>
    </lineage>
</organism>
<reference evidence="3" key="1">
    <citation type="journal article" date="2014" name="BMC Genomics">
        <title>Genome sequencing of two Neorhizobium galegae strains reveals a noeT gene responsible for the unusual acetylation of the nodulation factors.</title>
        <authorList>
            <person name="Osterman J."/>
            <person name="Marsh J."/>
            <person name="Laine P.K."/>
            <person name="Zeng Z."/>
            <person name="Alatalo E."/>
            <person name="Sullivan J.T."/>
            <person name="Young J.P."/>
            <person name="Thomas-Oates J."/>
            <person name="Paulin L."/>
            <person name="Lindstrom K."/>
        </authorList>
    </citation>
    <scope>NUCLEOTIDE SEQUENCE [LARGE SCALE GENOMIC DNA]</scope>
    <source>
        <strain evidence="3">HAMBI 540</strain>
    </source>
</reference>
<accession>A0A068SWT6</accession>
<dbReference type="AlphaFoldDB" id="A0A068SWT6"/>
<dbReference type="Proteomes" id="UP000028181">
    <property type="component" value="Chromosome I"/>
</dbReference>
<gene>
    <name evidence="2" type="ORF">RG540_CH33610</name>
</gene>
<dbReference type="GeneID" id="24256115"/>
<protein>
    <recommendedName>
        <fullName evidence="4">ABC-type sugar transport system, ATPase component</fullName>
    </recommendedName>
</protein>
<feature type="compositionally biased region" description="Basic and acidic residues" evidence="1">
    <location>
        <begin position="11"/>
        <end position="21"/>
    </location>
</feature>
<name>A0A068SWT6_NEOGA</name>
<sequence length="68" mass="7308">MSTSKHFKTRKPSDADLKEDPGIGQSKGLNRFTGADEIAGENTEEGDVGNDTTRFGGVDPNQRGRANK</sequence>
<evidence type="ECO:0000313" key="2">
    <source>
        <dbReference type="EMBL" id="CDN49525.1"/>
    </source>
</evidence>
<dbReference type="KEGG" id="ngg:RG540_CH33610"/>
<feature type="compositionally biased region" description="Acidic residues" evidence="1">
    <location>
        <begin position="38"/>
        <end position="48"/>
    </location>
</feature>
<dbReference type="eggNOG" id="ENOG5033HPI">
    <property type="taxonomic scope" value="Bacteria"/>
</dbReference>
<dbReference type="OrthoDB" id="7210750at2"/>